<keyword evidence="1" id="KW-1133">Transmembrane helix</keyword>
<name>A0ABS2SW83_9BACI</name>
<protein>
    <recommendedName>
        <fullName evidence="4">ABC-2 type transport system permease protein</fullName>
    </recommendedName>
</protein>
<accession>A0ABS2SW83</accession>
<organism evidence="2 3">
    <name type="scientific">Shouchella xiaoxiensis</name>
    <dbReference type="NCBI Taxonomy" id="766895"/>
    <lineage>
        <taxon>Bacteria</taxon>
        <taxon>Bacillati</taxon>
        <taxon>Bacillota</taxon>
        <taxon>Bacilli</taxon>
        <taxon>Bacillales</taxon>
        <taxon>Bacillaceae</taxon>
        <taxon>Shouchella</taxon>
    </lineage>
</organism>
<dbReference type="Proteomes" id="UP001179280">
    <property type="component" value="Unassembled WGS sequence"/>
</dbReference>
<keyword evidence="1" id="KW-0812">Transmembrane</keyword>
<evidence type="ECO:0000313" key="3">
    <source>
        <dbReference type="Proteomes" id="UP001179280"/>
    </source>
</evidence>
<comment type="caution">
    <text evidence="2">The sequence shown here is derived from an EMBL/GenBank/DDBJ whole genome shotgun (WGS) entry which is preliminary data.</text>
</comment>
<gene>
    <name evidence="2" type="ORF">JOC54_003088</name>
</gene>
<feature type="transmembrane region" description="Helical" evidence="1">
    <location>
        <begin position="190"/>
        <end position="211"/>
    </location>
</feature>
<dbReference type="RefSeq" id="WP_204467030.1">
    <property type="nucleotide sequence ID" value="NZ_JAFBCV010000010.1"/>
</dbReference>
<keyword evidence="1" id="KW-0472">Membrane</keyword>
<sequence length="383" mass="44326">MRIVWNELKKLLHWKMMLVLLGVNGILFYFLIEFDITHFPNGRPELDEYRIGIEMIEAYGPNMEATDFDDFQLRYEQQKEEADVYIQGIDELQELGITTYETFRNPGYELAENEKYAEINNEIYFEQGVDVFWEIQARSALLDNGSHWIDYLKLELAEGTSEQKQLIEGLIVEEQVPYYPAVVINNYNTFIKSVAMTVFLSLLIVQSPIFIREKAARTLPNLYTTKMGRPLFNKKLLAGFIASGIVTTLLLAVYFSIYSLNETSAYFPVSMRSFQYSESSLLWYDLTFLQYIIWTVLGIYLIGLGVTCFSQAASALMPNYVSILGVHIPLVFVLNMAIPYLLIYVLTIRFPTWVGPSVYILLLVISAALLFFTWKRERKRGIM</sequence>
<feature type="transmembrane region" description="Helical" evidence="1">
    <location>
        <begin position="236"/>
        <end position="257"/>
    </location>
</feature>
<reference evidence="2" key="1">
    <citation type="submission" date="2021-01" db="EMBL/GenBank/DDBJ databases">
        <title>Genomic Encyclopedia of Type Strains, Phase IV (KMG-IV): sequencing the most valuable type-strain genomes for metagenomic binning, comparative biology and taxonomic classification.</title>
        <authorList>
            <person name="Goeker M."/>
        </authorList>
    </citation>
    <scope>NUCLEOTIDE SEQUENCE</scope>
    <source>
        <strain evidence="2">DSM 21943</strain>
    </source>
</reference>
<evidence type="ECO:0000313" key="2">
    <source>
        <dbReference type="EMBL" id="MBM7839808.1"/>
    </source>
</evidence>
<dbReference type="EMBL" id="JAFBCV010000010">
    <property type="protein sequence ID" value="MBM7839808.1"/>
    <property type="molecule type" value="Genomic_DNA"/>
</dbReference>
<feature type="transmembrane region" description="Helical" evidence="1">
    <location>
        <begin position="321"/>
        <end position="347"/>
    </location>
</feature>
<evidence type="ECO:0000256" key="1">
    <source>
        <dbReference type="SAM" id="Phobius"/>
    </source>
</evidence>
<evidence type="ECO:0008006" key="4">
    <source>
        <dbReference type="Google" id="ProtNLM"/>
    </source>
</evidence>
<proteinExistence type="predicted"/>
<feature type="transmembrane region" description="Helical" evidence="1">
    <location>
        <begin position="353"/>
        <end position="374"/>
    </location>
</feature>
<feature type="transmembrane region" description="Helical" evidence="1">
    <location>
        <begin position="288"/>
        <end position="309"/>
    </location>
</feature>
<feature type="transmembrane region" description="Helical" evidence="1">
    <location>
        <begin position="12"/>
        <end position="32"/>
    </location>
</feature>
<keyword evidence="3" id="KW-1185">Reference proteome</keyword>